<keyword evidence="7" id="KW-0862">Zinc</keyword>
<keyword evidence="3" id="KW-0479">Metal-binding</keyword>
<evidence type="ECO:0000256" key="7">
    <source>
        <dbReference type="ARBA" id="ARBA00022833"/>
    </source>
</evidence>
<dbReference type="InterPro" id="IPR051031">
    <property type="entry name" value="RING-box_E3_Ubiquitin_Ligase"/>
</dbReference>
<dbReference type="OrthoDB" id="1681166at2759"/>
<dbReference type="CDD" id="cd16456">
    <property type="entry name" value="RING-H2_APC11"/>
    <property type="match status" value="1"/>
</dbReference>
<dbReference type="EMBL" id="JAPDFW010000058">
    <property type="protein sequence ID" value="KAJ5077437.1"/>
    <property type="molecule type" value="Genomic_DNA"/>
</dbReference>
<evidence type="ECO:0000256" key="8">
    <source>
        <dbReference type="ARBA" id="ARBA00023306"/>
    </source>
</evidence>
<dbReference type="GO" id="GO:0051301">
    <property type="term" value="P:cell division"/>
    <property type="evidence" value="ECO:0007669"/>
    <property type="project" value="UniProtKB-KW"/>
</dbReference>
<gene>
    <name evidence="11" type="ORF">M0811_05960</name>
</gene>
<evidence type="ECO:0000256" key="5">
    <source>
        <dbReference type="ARBA" id="ARBA00022776"/>
    </source>
</evidence>
<keyword evidence="8" id="KW-0131">Cell cycle</keyword>
<dbReference type="Gene3D" id="3.30.40.10">
    <property type="entry name" value="Zinc/RING finger domain, C3HC4 (zinc finger)"/>
    <property type="match status" value="1"/>
</dbReference>
<evidence type="ECO:0000256" key="4">
    <source>
        <dbReference type="ARBA" id="ARBA00022771"/>
    </source>
</evidence>
<keyword evidence="5" id="KW-0498">Mitosis</keyword>
<evidence type="ECO:0000259" key="10">
    <source>
        <dbReference type="PROSITE" id="PS50089"/>
    </source>
</evidence>
<sequence length="92" mass="10599">MEEKKSNLIVTIKKWHTVSSWTWGAGDDNCGICQMPLDGCAPECQFPGDDCPIVWGKCGHKFHLVCINTWIQRNINEPTCPMCREPWEFRDD</sequence>
<dbReference type="GO" id="GO:0061630">
    <property type="term" value="F:ubiquitin protein ligase activity"/>
    <property type="evidence" value="ECO:0007669"/>
    <property type="project" value="InterPro"/>
</dbReference>
<dbReference type="GO" id="GO:0008270">
    <property type="term" value="F:zinc ion binding"/>
    <property type="evidence" value="ECO:0007669"/>
    <property type="project" value="UniProtKB-KW"/>
</dbReference>
<dbReference type="PROSITE" id="PS50089">
    <property type="entry name" value="ZF_RING_2"/>
    <property type="match status" value="1"/>
</dbReference>
<dbReference type="SMART" id="SM00184">
    <property type="entry name" value="RING"/>
    <property type="match status" value="1"/>
</dbReference>
<reference evidence="11" key="1">
    <citation type="submission" date="2022-10" db="EMBL/GenBank/DDBJ databases">
        <title>Novel sulphate-reducing endosymbionts in the free-living metamonad Anaeramoeba.</title>
        <authorList>
            <person name="Jerlstrom-Hultqvist J."/>
            <person name="Cepicka I."/>
            <person name="Gallot-Lavallee L."/>
            <person name="Salas-Leiva D."/>
            <person name="Curtis B.A."/>
            <person name="Zahonova K."/>
            <person name="Pipaliya S."/>
            <person name="Dacks J."/>
            <person name="Roger A.J."/>
        </authorList>
    </citation>
    <scope>NUCLEOTIDE SEQUENCE</scope>
    <source>
        <strain evidence="11">BMAN</strain>
    </source>
</reference>
<dbReference type="GO" id="GO:0005680">
    <property type="term" value="C:anaphase-promoting complex"/>
    <property type="evidence" value="ECO:0007669"/>
    <property type="project" value="InterPro"/>
</dbReference>
<feature type="domain" description="RING-type" evidence="10">
    <location>
        <begin position="30"/>
        <end position="84"/>
    </location>
</feature>
<dbReference type="InterPro" id="IPR013083">
    <property type="entry name" value="Znf_RING/FYVE/PHD"/>
</dbReference>
<keyword evidence="4 9" id="KW-0863">Zinc-finger</keyword>
<dbReference type="InterPro" id="IPR001841">
    <property type="entry name" value="Znf_RING"/>
</dbReference>
<dbReference type="GO" id="GO:0097602">
    <property type="term" value="F:cullin family protein binding"/>
    <property type="evidence" value="ECO:0007669"/>
    <property type="project" value="InterPro"/>
</dbReference>
<evidence type="ECO:0000256" key="1">
    <source>
        <dbReference type="ARBA" id="ARBA00013928"/>
    </source>
</evidence>
<dbReference type="SUPFAM" id="SSF57850">
    <property type="entry name" value="RING/U-box"/>
    <property type="match status" value="1"/>
</dbReference>
<evidence type="ECO:0000256" key="3">
    <source>
        <dbReference type="ARBA" id="ARBA00022723"/>
    </source>
</evidence>
<organism evidence="11 12">
    <name type="scientific">Anaeramoeba ignava</name>
    <name type="common">Anaerobic marine amoeba</name>
    <dbReference type="NCBI Taxonomy" id="1746090"/>
    <lineage>
        <taxon>Eukaryota</taxon>
        <taxon>Metamonada</taxon>
        <taxon>Anaeramoebidae</taxon>
        <taxon>Anaeramoeba</taxon>
    </lineage>
</organism>
<dbReference type="GO" id="GO:0031145">
    <property type="term" value="P:anaphase-promoting complex-dependent catabolic process"/>
    <property type="evidence" value="ECO:0007669"/>
    <property type="project" value="InterPro"/>
</dbReference>
<proteinExistence type="predicted"/>
<dbReference type="Proteomes" id="UP001149090">
    <property type="component" value="Unassembled WGS sequence"/>
</dbReference>
<dbReference type="InterPro" id="IPR024991">
    <property type="entry name" value="RING-H2_APC11"/>
</dbReference>
<dbReference type="OMA" id="QWRWDTG"/>
<keyword evidence="12" id="KW-1185">Reference proteome</keyword>
<accession>A0A9Q0LR35</accession>
<dbReference type="Pfam" id="PF12861">
    <property type="entry name" value="zf-ANAPC11"/>
    <property type="match status" value="1"/>
</dbReference>
<evidence type="ECO:0000256" key="2">
    <source>
        <dbReference type="ARBA" id="ARBA00022618"/>
    </source>
</evidence>
<comment type="caution">
    <text evidence="11">The sequence shown here is derived from an EMBL/GenBank/DDBJ whole genome shotgun (WGS) entry which is preliminary data.</text>
</comment>
<dbReference type="PANTHER" id="PTHR11210">
    <property type="entry name" value="RING BOX"/>
    <property type="match status" value="1"/>
</dbReference>
<evidence type="ECO:0000313" key="11">
    <source>
        <dbReference type="EMBL" id="KAJ5077437.1"/>
    </source>
</evidence>
<name>A0A9Q0LR35_ANAIG</name>
<evidence type="ECO:0000256" key="6">
    <source>
        <dbReference type="ARBA" id="ARBA00022786"/>
    </source>
</evidence>
<keyword evidence="2" id="KW-0132">Cell division</keyword>
<dbReference type="AlphaFoldDB" id="A0A9Q0LR35"/>
<evidence type="ECO:0000256" key="9">
    <source>
        <dbReference type="PROSITE-ProRule" id="PRU00175"/>
    </source>
</evidence>
<keyword evidence="6" id="KW-0833">Ubl conjugation pathway</keyword>
<protein>
    <recommendedName>
        <fullName evidence="1">Anaphase-promoting complex subunit 11</fullName>
    </recommendedName>
</protein>
<evidence type="ECO:0000313" key="12">
    <source>
        <dbReference type="Proteomes" id="UP001149090"/>
    </source>
</evidence>